<dbReference type="Pfam" id="PF25597">
    <property type="entry name" value="SH3_retrovirus"/>
    <property type="match status" value="1"/>
</dbReference>
<reference evidence="2" key="2">
    <citation type="submission" date="2023-06" db="EMBL/GenBank/DDBJ databases">
        <authorList>
            <person name="Swenson N.G."/>
            <person name="Wegrzyn J.L."/>
            <person name="Mcevoy S.L."/>
        </authorList>
    </citation>
    <scope>NUCLEOTIDE SEQUENCE</scope>
    <source>
        <strain evidence="2">NS2018</strain>
        <tissue evidence="2">Leaf</tissue>
    </source>
</reference>
<dbReference type="Proteomes" id="UP001168877">
    <property type="component" value="Unassembled WGS sequence"/>
</dbReference>
<evidence type="ECO:0000313" key="3">
    <source>
        <dbReference type="Proteomes" id="UP001168877"/>
    </source>
</evidence>
<name>A0AA39SSM0_ACESA</name>
<evidence type="ECO:0000259" key="1">
    <source>
        <dbReference type="Pfam" id="PF25597"/>
    </source>
</evidence>
<comment type="caution">
    <text evidence="2">The sequence shown here is derived from an EMBL/GenBank/DDBJ whole genome shotgun (WGS) entry which is preliminary data.</text>
</comment>
<protein>
    <recommendedName>
        <fullName evidence="1">Retroviral polymerase SH3-like domain-containing protein</fullName>
    </recommendedName>
</protein>
<gene>
    <name evidence="2" type="ORF">LWI29_011853</name>
</gene>
<proteinExistence type="predicted"/>
<dbReference type="AlphaFoldDB" id="A0AA39SSM0"/>
<evidence type="ECO:0000313" key="2">
    <source>
        <dbReference type="EMBL" id="KAK0595997.1"/>
    </source>
</evidence>
<dbReference type="EMBL" id="JAUESC010000004">
    <property type="protein sequence ID" value="KAK0595997.1"/>
    <property type="molecule type" value="Genomic_DNA"/>
</dbReference>
<keyword evidence="3" id="KW-1185">Reference proteome</keyword>
<feature type="domain" description="Retroviral polymerase SH3-like" evidence="1">
    <location>
        <begin position="2"/>
        <end position="30"/>
    </location>
</feature>
<reference evidence="2" key="1">
    <citation type="journal article" date="2022" name="Plant J.">
        <title>Strategies of tolerance reflected in two North American maple genomes.</title>
        <authorList>
            <person name="McEvoy S.L."/>
            <person name="Sezen U.U."/>
            <person name="Trouern-Trend A."/>
            <person name="McMahon S.M."/>
            <person name="Schaberg P.G."/>
            <person name="Yang J."/>
            <person name="Wegrzyn J.L."/>
            <person name="Swenson N.G."/>
        </authorList>
    </citation>
    <scope>NUCLEOTIDE SEQUENCE</scope>
    <source>
        <strain evidence="2">NS2018</strain>
    </source>
</reference>
<sequence length="208" mass="23719">MKGYKLYDVQSKQIFISRDVVFHEEIFPFHIVVPSKHLVDPFPDLVLPVPAQYIVHTPSDISPAISDNLVDNDHLSSSHSHDSAASPAVDVHDSLEDILIGRPCRVRQPPCYLRDFHCNLISHWDIPYSSTFYPLSKALSYDSLSSSHKHFVLNVSSQYQPQFFHQAVKYPEWRFAMKAELDAMGLNNTWSITPLPPITPELHQVPMS</sequence>
<organism evidence="2 3">
    <name type="scientific">Acer saccharum</name>
    <name type="common">Sugar maple</name>
    <dbReference type="NCBI Taxonomy" id="4024"/>
    <lineage>
        <taxon>Eukaryota</taxon>
        <taxon>Viridiplantae</taxon>
        <taxon>Streptophyta</taxon>
        <taxon>Embryophyta</taxon>
        <taxon>Tracheophyta</taxon>
        <taxon>Spermatophyta</taxon>
        <taxon>Magnoliopsida</taxon>
        <taxon>eudicotyledons</taxon>
        <taxon>Gunneridae</taxon>
        <taxon>Pentapetalae</taxon>
        <taxon>rosids</taxon>
        <taxon>malvids</taxon>
        <taxon>Sapindales</taxon>
        <taxon>Sapindaceae</taxon>
        <taxon>Hippocastanoideae</taxon>
        <taxon>Acereae</taxon>
        <taxon>Acer</taxon>
    </lineage>
</organism>
<dbReference type="InterPro" id="IPR057670">
    <property type="entry name" value="SH3_retrovirus"/>
</dbReference>
<accession>A0AA39SSM0</accession>